<gene>
    <name evidence="2" type="ORF">HU742_018315</name>
    <name evidence="1" type="ORF">HU742_07650</name>
</gene>
<protein>
    <submittedName>
        <fullName evidence="1">Uncharacterized protein</fullName>
    </submittedName>
</protein>
<dbReference type="RefSeq" id="WP_186643032.1">
    <property type="nucleotide sequence ID" value="NZ_JABWQX020000001.1"/>
</dbReference>
<accession>A0A923FP11</accession>
<evidence type="ECO:0000313" key="2">
    <source>
        <dbReference type="EMBL" id="MBV4553103.1"/>
    </source>
</evidence>
<reference evidence="1 3" key="1">
    <citation type="journal article" date="2020" name="Microorganisms">
        <title>Reliable Identification of Environmental Pseudomonas Isolates Using the rpoD Gene.</title>
        <authorList>
            <consortium name="The Broad Institute Genome Sequencing Platform"/>
            <person name="Girard L."/>
            <person name="Lood C."/>
            <person name="Rokni-Zadeh H."/>
            <person name="van Noort V."/>
            <person name="Lavigne R."/>
            <person name="De Mot R."/>
        </authorList>
    </citation>
    <scope>NUCLEOTIDE SEQUENCE</scope>
    <source>
        <strain evidence="1 3">SWRI102</strain>
    </source>
</reference>
<reference evidence="1" key="2">
    <citation type="submission" date="2020-07" db="EMBL/GenBank/DDBJ databases">
        <authorList>
            <person name="Lood C."/>
            <person name="Girard L."/>
        </authorList>
    </citation>
    <scope>NUCLEOTIDE SEQUENCE</scope>
    <source>
        <strain evidence="1">SWRI102</strain>
    </source>
</reference>
<dbReference type="Proteomes" id="UP000659438">
    <property type="component" value="Unassembled WGS sequence"/>
</dbReference>
<comment type="caution">
    <text evidence="1">The sequence shown here is derived from an EMBL/GenBank/DDBJ whole genome shotgun (WGS) entry which is preliminary data.</text>
</comment>
<reference evidence="2" key="3">
    <citation type="submission" date="2021-06" db="EMBL/GenBank/DDBJ databases">
        <title>Updating the genus Pseudomonas: Description of 43 new species and partition of the Pseudomonas putida group.</title>
        <authorList>
            <person name="Girard L."/>
            <person name="Lood C."/>
            <person name="Vandamme P."/>
            <person name="Rokni-Zadeh H."/>
            <person name="Van Noort V."/>
            <person name="Hofte M."/>
            <person name="Lavigne R."/>
            <person name="De Mot R."/>
        </authorList>
    </citation>
    <scope>NUCLEOTIDE SEQUENCE</scope>
    <source>
        <strain evidence="2">SWRI102</strain>
    </source>
</reference>
<dbReference type="EMBL" id="JABWQX020000001">
    <property type="protein sequence ID" value="MBV4553103.1"/>
    <property type="molecule type" value="Genomic_DNA"/>
</dbReference>
<sequence>MSEHRLDLMDLFRRDMGSLEVTTAHHDDNSHPSFKRDPLTFKYEHSTYLFKVWMAGRNSAGIHKHDQ</sequence>
<dbReference type="EMBL" id="JABWQX010000002">
    <property type="protein sequence ID" value="MBC3395075.1"/>
    <property type="molecule type" value="Genomic_DNA"/>
</dbReference>
<organism evidence="1">
    <name type="scientific">Pseudomonas marvdashtae</name>
    <dbReference type="NCBI Taxonomy" id="2745500"/>
    <lineage>
        <taxon>Bacteria</taxon>
        <taxon>Pseudomonadati</taxon>
        <taxon>Pseudomonadota</taxon>
        <taxon>Gammaproteobacteria</taxon>
        <taxon>Pseudomonadales</taxon>
        <taxon>Pseudomonadaceae</taxon>
        <taxon>Pseudomonas</taxon>
    </lineage>
</organism>
<evidence type="ECO:0000313" key="1">
    <source>
        <dbReference type="EMBL" id="MBC3395075.1"/>
    </source>
</evidence>
<dbReference type="AlphaFoldDB" id="A0A923FP11"/>
<keyword evidence="3" id="KW-1185">Reference proteome</keyword>
<proteinExistence type="predicted"/>
<name>A0A923FP11_9PSED</name>
<evidence type="ECO:0000313" key="3">
    <source>
        <dbReference type="Proteomes" id="UP000659438"/>
    </source>
</evidence>